<evidence type="ECO:0000313" key="3">
    <source>
        <dbReference type="Proteomes" id="UP000726105"/>
    </source>
</evidence>
<comment type="caution">
    <text evidence="2">The sequence shown here is derived from an EMBL/GenBank/DDBJ whole genome shotgun (WGS) entry which is preliminary data.</text>
</comment>
<dbReference type="EMBL" id="JADJIB010000008">
    <property type="protein sequence ID" value="MBK7274538.1"/>
    <property type="molecule type" value="Genomic_DNA"/>
</dbReference>
<reference evidence="2 3" key="1">
    <citation type="submission" date="2020-10" db="EMBL/GenBank/DDBJ databases">
        <title>Connecting structure to function with the recovery of over 1000 high-quality activated sludge metagenome-assembled genomes encoding full-length rRNA genes using long-read sequencing.</title>
        <authorList>
            <person name="Singleton C.M."/>
            <person name="Petriglieri F."/>
            <person name="Kristensen J.M."/>
            <person name="Kirkegaard R.H."/>
            <person name="Michaelsen T.Y."/>
            <person name="Andersen M.H."/>
            <person name="Karst S.M."/>
            <person name="Dueholm M.S."/>
            <person name="Nielsen P.H."/>
            <person name="Albertsen M."/>
        </authorList>
    </citation>
    <scope>NUCLEOTIDE SEQUENCE [LARGE SCALE GENOMIC DNA]</scope>
    <source>
        <strain evidence="2">Ega_18-Q3-R5-49_MAXAC.001</strain>
    </source>
</reference>
<organism evidence="2 3">
    <name type="scientific">Candidatus Phosphoribacter hodrii</name>
    <dbReference type="NCBI Taxonomy" id="2953743"/>
    <lineage>
        <taxon>Bacteria</taxon>
        <taxon>Bacillati</taxon>
        <taxon>Actinomycetota</taxon>
        <taxon>Actinomycetes</taxon>
        <taxon>Micrococcales</taxon>
        <taxon>Dermatophilaceae</taxon>
        <taxon>Candidatus Phosphoribacter</taxon>
    </lineage>
</organism>
<accession>A0A935IQ14</accession>
<name>A0A935IQ14_9MICO</name>
<evidence type="ECO:0000313" key="2">
    <source>
        <dbReference type="EMBL" id="MBK7274538.1"/>
    </source>
</evidence>
<dbReference type="AlphaFoldDB" id="A0A935IQ14"/>
<evidence type="ECO:0000256" key="1">
    <source>
        <dbReference type="SAM" id="MobiDB-lite"/>
    </source>
</evidence>
<proteinExistence type="predicted"/>
<protein>
    <submittedName>
        <fullName evidence="2">Uncharacterized protein</fullName>
    </submittedName>
</protein>
<feature type="region of interest" description="Disordered" evidence="1">
    <location>
        <begin position="61"/>
        <end position="84"/>
    </location>
</feature>
<sequence length="84" mass="8276">MAPAVDRALVAAVAPDVAVAALGPDEQAPTSATAASPTAYLPTACLVIGDDIDILPARLVSPAPKSPMGVSVPPQGEASGRFGR</sequence>
<dbReference type="Proteomes" id="UP000726105">
    <property type="component" value="Unassembled WGS sequence"/>
</dbReference>
<gene>
    <name evidence="2" type="ORF">IPI13_15750</name>
</gene>